<keyword evidence="17" id="KW-1208">Phospholipid metabolism</keyword>
<evidence type="ECO:0000256" key="17">
    <source>
        <dbReference type="ARBA" id="ARBA00023264"/>
    </source>
</evidence>
<keyword evidence="16" id="KW-0594">Phospholipid biosynthesis</keyword>
<evidence type="ECO:0000256" key="2">
    <source>
        <dbReference type="ARBA" id="ARBA00004651"/>
    </source>
</evidence>
<comment type="pathway">
    <text evidence="4">Lipid metabolism.</text>
</comment>
<dbReference type="Proteomes" id="UP001059824">
    <property type="component" value="Chromosome"/>
</dbReference>
<keyword evidence="12" id="KW-0548">Nucleotidyltransferase</keyword>
<comment type="similarity">
    <text evidence="5">Belongs to the CDS family.</text>
</comment>
<reference evidence="25" key="1">
    <citation type="journal article" date="2021" name="Nat. Microbiol.">
        <title>Cocultivation of an ultrasmall environmental parasitic bacterium with lytic ability against bacteria associated with wastewater foams.</title>
        <authorList>
            <person name="Batinovic S."/>
            <person name="Rose J.J.A."/>
            <person name="Ratcliffe J."/>
            <person name="Seviour R.J."/>
            <person name="Petrovski S."/>
        </authorList>
    </citation>
    <scope>NUCLEOTIDE SEQUENCE</scope>
    <source>
        <strain evidence="25">JR1</strain>
    </source>
</reference>
<evidence type="ECO:0000256" key="16">
    <source>
        <dbReference type="ARBA" id="ARBA00023209"/>
    </source>
</evidence>
<keyword evidence="9" id="KW-0444">Lipid biosynthesis</keyword>
<evidence type="ECO:0000313" key="26">
    <source>
        <dbReference type="Proteomes" id="UP001059824"/>
    </source>
</evidence>
<evidence type="ECO:0000313" key="25">
    <source>
        <dbReference type="EMBL" id="QHN42776.1"/>
    </source>
</evidence>
<dbReference type="GO" id="GO:0004605">
    <property type="term" value="F:phosphatidate cytidylyltransferase activity"/>
    <property type="evidence" value="ECO:0007669"/>
    <property type="project" value="UniProtKB-EC"/>
</dbReference>
<organism evidence="25 26">
    <name type="scientific">Candidatus Mycosynbacter amalyticus</name>
    <dbReference type="NCBI Taxonomy" id="2665156"/>
    <lineage>
        <taxon>Bacteria</taxon>
        <taxon>Candidatus Saccharimonadota</taxon>
        <taxon>Candidatus Saccharimonadota incertae sedis</taxon>
        <taxon>Candidatus Mycosynbacter</taxon>
    </lineage>
</organism>
<evidence type="ECO:0000256" key="12">
    <source>
        <dbReference type="ARBA" id="ARBA00022695"/>
    </source>
</evidence>
<evidence type="ECO:0000256" key="1">
    <source>
        <dbReference type="ARBA" id="ARBA00001698"/>
    </source>
</evidence>
<feature type="transmembrane region" description="Helical" evidence="24">
    <location>
        <begin position="159"/>
        <end position="182"/>
    </location>
</feature>
<evidence type="ECO:0000256" key="22">
    <source>
        <dbReference type="ARBA" id="ARBA00032743"/>
    </source>
</evidence>
<gene>
    <name evidence="25" type="ORF">GII36_02830</name>
</gene>
<evidence type="ECO:0000256" key="14">
    <source>
        <dbReference type="ARBA" id="ARBA00023098"/>
    </source>
</evidence>
<comment type="catalytic activity">
    <reaction evidence="1">
        <text>a 1,2-diacyl-sn-glycero-3-phosphate + CTP + H(+) = a CDP-1,2-diacyl-sn-glycerol + diphosphate</text>
        <dbReference type="Rhea" id="RHEA:16229"/>
        <dbReference type="ChEBI" id="CHEBI:15378"/>
        <dbReference type="ChEBI" id="CHEBI:33019"/>
        <dbReference type="ChEBI" id="CHEBI:37563"/>
        <dbReference type="ChEBI" id="CHEBI:58332"/>
        <dbReference type="ChEBI" id="CHEBI:58608"/>
        <dbReference type="EC" id="2.7.7.41"/>
    </reaction>
</comment>
<feature type="transmembrane region" description="Helical" evidence="24">
    <location>
        <begin position="188"/>
        <end position="208"/>
    </location>
</feature>
<keyword evidence="13 24" id="KW-1133">Transmembrane helix</keyword>
<dbReference type="PANTHER" id="PTHR46382:SF1">
    <property type="entry name" value="PHOSPHATIDATE CYTIDYLYLTRANSFERASE"/>
    <property type="match status" value="1"/>
</dbReference>
<evidence type="ECO:0000256" key="13">
    <source>
        <dbReference type="ARBA" id="ARBA00022989"/>
    </source>
</evidence>
<accession>A0A857MJN5</accession>
<keyword evidence="8" id="KW-1003">Cell membrane</keyword>
<sequence length="254" mass="26924">MATENDSVTAGKTAWFLGLIALVTSIALIDYWASADMWGSKTVGMILDTGMMLIAAAVCAIAFGEICLTGYYRQWAVFRQLAMTALLGGGMVAAIYLWTQQHGLFYVVFVGTIICDTAAQLCGRLWPRMTNRWPRVCEFGAVHPRALTNVSSGKTRGGFICGMVLAGVFVGICVAIGCLLLGAPLSSWGLVAIVPLGAVLGDLSASWAKRGMGADDFYLMSDEEGLLGSHGGLLDRIDSHLCAQLFAAAVLLLS</sequence>
<dbReference type="PANTHER" id="PTHR46382">
    <property type="entry name" value="PHOSPHATIDATE CYTIDYLYLTRANSFERASE"/>
    <property type="match status" value="1"/>
</dbReference>
<evidence type="ECO:0000256" key="20">
    <source>
        <dbReference type="ARBA" id="ARBA00032253"/>
    </source>
</evidence>
<keyword evidence="10" id="KW-0808">Transferase</keyword>
<keyword evidence="15 24" id="KW-0472">Membrane</keyword>
<evidence type="ECO:0000256" key="10">
    <source>
        <dbReference type="ARBA" id="ARBA00022679"/>
    </source>
</evidence>
<dbReference type="RefSeq" id="WP_260764314.1">
    <property type="nucleotide sequence ID" value="NZ_CP045921.1"/>
</dbReference>
<evidence type="ECO:0000256" key="6">
    <source>
        <dbReference type="ARBA" id="ARBA00012487"/>
    </source>
</evidence>
<evidence type="ECO:0000256" key="11">
    <source>
        <dbReference type="ARBA" id="ARBA00022692"/>
    </source>
</evidence>
<feature type="transmembrane region" description="Helical" evidence="24">
    <location>
        <begin position="104"/>
        <end position="126"/>
    </location>
</feature>
<feature type="transmembrane region" description="Helical" evidence="24">
    <location>
        <begin position="14"/>
        <end position="33"/>
    </location>
</feature>
<protein>
    <recommendedName>
        <fullName evidence="7">Phosphatidate cytidylyltransferase</fullName>
        <ecNumber evidence="6">2.7.7.41</ecNumber>
    </recommendedName>
    <alternativeName>
        <fullName evidence="20">CDP-DAG synthase</fullName>
    </alternativeName>
    <alternativeName>
        <fullName evidence="22">CDP-DG synthase</fullName>
    </alternativeName>
    <alternativeName>
        <fullName evidence="18">CDP-diacylglycerol synthase</fullName>
    </alternativeName>
    <alternativeName>
        <fullName evidence="21">CDP-diglyceride pyrophosphorylase</fullName>
    </alternativeName>
    <alternativeName>
        <fullName evidence="23">CDP-diglyceride synthase</fullName>
    </alternativeName>
    <alternativeName>
        <fullName evidence="19">CTP:phosphatidate cytidylyltransferase</fullName>
    </alternativeName>
</protein>
<evidence type="ECO:0000256" key="15">
    <source>
        <dbReference type="ARBA" id="ARBA00023136"/>
    </source>
</evidence>
<dbReference type="GO" id="GO:0016024">
    <property type="term" value="P:CDP-diacylglycerol biosynthetic process"/>
    <property type="evidence" value="ECO:0007669"/>
    <property type="project" value="TreeGrafter"/>
</dbReference>
<keyword evidence="11 24" id="KW-0812">Transmembrane</keyword>
<evidence type="ECO:0000256" key="4">
    <source>
        <dbReference type="ARBA" id="ARBA00005189"/>
    </source>
</evidence>
<proteinExistence type="inferred from homology"/>
<dbReference type="EC" id="2.7.7.41" evidence="6"/>
<dbReference type="AlphaFoldDB" id="A0A857MJN5"/>
<keyword evidence="26" id="KW-1185">Reference proteome</keyword>
<evidence type="ECO:0000256" key="5">
    <source>
        <dbReference type="ARBA" id="ARBA00010185"/>
    </source>
</evidence>
<evidence type="ECO:0000256" key="23">
    <source>
        <dbReference type="ARBA" id="ARBA00033406"/>
    </source>
</evidence>
<evidence type="ECO:0000256" key="3">
    <source>
        <dbReference type="ARBA" id="ARBA00005119"/>
    </source>
</evidence>
<comment type="subcellular location">
    <subcellularLocation>
        <location evidence="2">Cell membrane</location>
        <topology evidence="2">Multi-pass membrane protein</topology>
    </subcellularLocation>
</comment>
<feature type="transmembrane region" description="Helical" evidence="24">
    <location>
        <begin position="80"/>
        <end position="98"/>
    </location>
</feature>
<dbReference type="EMBL" id="CP045921">
    <property type="protein sequence ID" value="QHN42776.1"/>
    <property type="molecule type" value="Genomic_DNA"/>
</dbReference>
<evidence type="ECO:0000256" key="24">
    <source>
        <dbReference type="SAM" id="Phobius"/>
    </source>
</evidence>
<evidence type="ECO:0000256" key="7">
    <source>
        <dbReference type="ARBA" id="ARBA00019373"/>
    </source>
</evidence>
<evidence type="ECO:0000256" key="19">
    <source>
        <dbReference type="ARBA" id="ARBA00031825"/>
    </source>
</evidence>
<evidence type="ECO:0000256" key="8">
    <source>
        <dbReference type="ARBA" id="ARBA00022475"/>
    </source>
</evidence>
<evidence type="ECO:0000256" key="9">
    <source>
        <dbReference type="ARBA" id="ARBA00022516"/>
    </source>
</evidence>
<dbReference type="Pfam" id="PF01148">
    <property type="entry name" value="CTP_transf_1"/>
    <property type="match status" value="1"/>
</dbReference>
<dbReference type="GO" id="GO:0005886">
    <property type="term" value="C:plasma membrane"/>
    <property type="evidence" value="ECO:0007669"/>
    <property type="project" value="UniProtKB-SubCell"/>
</dbReference>
<evidence type="ECO:0000256" key="21">
    <source>
        <dbReference type="ARBA" id="ARBA00032396"/>
    </source>
</evidence>
<dbReference type="KEGG" id="mama:GII36_02830"/>
<keyword evidence="14" id="KW-0443">Lipid metabolism</keyword>
<evidence type="ECO:0000256" key="18">
    <source>
        <dbReference type="ARBA" id="ARBA00029893"/>
    </source>
</evidence>
<comment type="pathway">
    <text evidence="3">Phospholipid metabolism; CDP-diacylglycerol biosynthesis; CDP-diacylglycerol from sn-glycerol 3-phosphate: step 3/3.</text>
</comment>
<feature type="transmembrane region" description="Helical" evidence="24">
    <location>
        <begin position="45"/>
        <end position="68"/>
    </location>
</feature>
<name>A0A857MJN5_9BACT</name>